<keyword evidence="9" id="KW-0289">Folate biosynthesis</keyword>
<dbReference type="Proteomes" id="UP000030302">
    <property type="component" value="Chromosome"/>
</dbReference>
<evidence type="ECO:0000256" key="3">
    <source>
        <dbReference type="ARBA" id="ARBA00013253"/>
    </source>
</evidence>
<dbReference type="UniPathway" id="UPA00077">
    <property type="reaction ID" value="UER00155"/>
</dbReference>
<protein>
    <recommendedName>
        <fullName evidence="4">2-amino-4-hydroxy-6-hydroxymethyldihydropteridine pyrophosphokinase</fullName>
        <ecNumber evidence="3">2.7.6.3</ecNumber>
    </recommendedName>
    <alternativeName>
        <fullName evidence="11">6-hydroxymethyl-7,8-dihydropterin pyrophosphokinase</fullName>
    </alternativeName>
    <alternativeName>
        <fullName evidence="12">7,8-dihydro-6-hydroxymethylpterin-pyrophosphokinase</fullName>
    </alternativeName>
</protein>
<dbReference type="Pfam" id="PF01288">
    <property type="entry name" value="HPPK"/>
    <property type="match status" value="1"/>
</dbReference>
<feature type="domain" description="7,8-dihydro-6-hydroxymethylpterin-pyrophosphokinase" evidence="13">
    <location>
        <begin position="17"/>
        <end position="144"/>
    </location>
</feature>
<keyword evidence="7 14" id="KW-0418">Kinase</keyword>
<dbReference type="PANTHER" id="PTHR43071:SF1">
    <property type="entry name" value="2-AMINO-4-HYDROXY-6-HYDROXYMETHYLDIHYDROPTERIDINE PYROPHOSPHOKINASE"/>
    <property type="match status" value="1"/>
</dbReference>
<dbReference type="GO" id="GO:0003848">
    <property type="term" value="F:2-amino-4-hydroxy-6-hydroxymethyldihydropteridine diphosphokinase activity"/>
    <property type="evidence" value="ECO:0007669"/>
    <property type="project" value="UniProtKB-EC"/>
</dbReference>
<name>A0A0A1FFM3_9BURK</name>
<dbReference type="PANTHER" id="PTHR43071">
    <property type="entry name" value="2-AMINO-4-HYDROXY-6-HYDROXYMETHYLDIHYDROPTERIDINE PYROPHOSPHOKINASE"/>
    <property type="match status" value="1"/>
</dbReference>
<dbReference type="Gene3D" id="3.30.70.560">
    <property type="entry name" value="7,8-Dihydro-6-hydroxymethylpterin-pyrophosphokinase HPPK"/>
    <property type="match status" value="1"/>
</dbReference>
<evidence type="ECO:0000256" key="12">
    <source>
        <dbReference type="ARBA" id="ARBA00033413"/>
    </source>
</evidence>
<dbReference type="RefSeq" id="WP_038493110.1">
    <property type="nucleotide sequence ID" value="NZ_CP009962.1"/>
</dbReference>
<comment type="function">
    <text evidence="10">Catalyzes the transfer of pyrophosphate from adenosine triphosphate (ATP) to 6-hydroxymethyl-7,8-dihydropterin, an enzymatic step in folate biosynthesis pathway.</text>
</comment>
<evidence type="ECO:0000256" key="6">
    <source>
        <dbReference type="ARBA" id="ARBA00022741"/>
    </source>
</evidence>
<keyword evidence="6" id="KW-0547">Nucleotide-binding</keyword>
<dbReference type="OrthoDB" id="9808041at2"/>
<evidence type="ECO:0000256" key="4">
    <source>
        <dbReference type="ARBA" id="ARBA00016218"/>
    </source>
</evidence>
<dbReference type="GO" id="GO:0046656">
    <property type="term" value="P:folic acid biosynthetic process"/>
    <property type="evidence" value="ECO:0007669"/>
    <property type="project" value="UniProtKB-KW"/>
</dbReference>
<keyword evidence="15" id="KW-1185">Reference proteome</keyword>
<comment type="similarity">
    <text evidence="2">Belongs to the HPPK family.</text>
</comment>
<accession>A0A0A1FFM3</accession>
<dbReference type="InterPro" id="IPR035907">
    <property type="entry name" value="Hppk_sf"/>
</dbReference>
<keyword evidence="5 14" id="KW-0808">Transferase</keyword>
<dbReference type="InterPro" id="IPR000550">
    <property type="entry name" value="Hppk"/>
</dbReference>
<dbReference type="KEGG" id="care:LT85_4385"/>
<evidence type="ECO:0000313" key="15">
    <source>
        <dbReference type="Proteomes" id="UP000030302"/>
    </source>
</evidence>
<dbReference type="STRING" id="279058.LT85_4385"/>
<organism evidence="14 15">
    <name type="scientific">Collimonas arenae</name>
    <dbReference type="NCBI Taxonomy" id="279058"/>
    <lineage>
        <taxon>Bacteria</taxon>
        <taxon>Pseudomonadati</taxon>
        <taxon>Pseudomonadota</taxon>
        <taxon>Betaproteobacteria</taxon>
        <taxon>Burkholderiales</taxon>
        <taxon>Oxalobacteraceae</taxon>
        <taxon>Collimonas</taxon>
    </lineage>
</organism>
<dbReference type="EMBL" id="CP009962">
    <property type="protein sequence ID" value="AIY43543.1"/>
    <property type="molecule type" value="Genomic_DNA"/>
</dbReference>
<evidence type="ECO:0000256" key="11">
    <source>
        <dbReference type="ARBA" id="ARBA00029766"/>
    </source>
</evidence>
<dbReference type="HOGENOM" id="CLU_097916_2_3_4"/>
<gene>
    <name evidence="14" type="ORF">LT85_4385</name>
</gene>
<dbReference type="SUPFAM" id="SSF55083">
    <property type="entry name" value="6-hydroxymethyl-7,8-dihydropterin pyrophosphokinase, HPPK"/>
    <property type="match status" value="1"/>
</dbReference>
<dbReference type="NCBIfam" id="TIGR01498">
    <property type="entry name" value="folK"/>
    <property type="match status" value="1"/>
</dbReference>
<evidence type="ECO:0000256" key="8">
    <source>
        <dbReference type="ARBA" id="ARBA00022840"/>
    </source>
</evidence>
<evidence type="ECO:0000256" key="9">
    <source>
        <dbReference type="ARBA" id="ARBA00022909"/>
    </source>
</evidence>
<dbReference type="GO" id="GO:0046654">
    <property type="term" value="P:tetrahydrofolate biosynthetic process"/>
    <property type="evidence" value="ECO:0007669"/>
    <property type="project" value="UniProtKB-UniPathway"/>
</dbReference>
<evidence type="ECO:0000259" key="13">
    <source>
        <dbReference type="Pfam" id="PF01288"/>
    </source>
</evidence>
<reference evidence="15" key="1">
    <citation type="journal article" date="2014" name="Soil Biol. Biochem.">
        <title>Structure and function of bacterial communities in ageing soils: Insights from the Mendocino ecological staircase.</title>
        <authorList>
            <person name="Uroz S."/>
            <person name="Tech J.J."/>
            <person name="Sawaya N.A."/>
            <person name="Frey-Klett P."/>
            <person name="Leveau J.H.J."/>
        </authorList>
    </citation>
    <scope>NUCLEOTIDE SEQUENCE [LARGE SCALE GENOMIC DNA]</scope>
    <source>
        <strain evidence="15">Cal35</strain>
    </source>
</reference>
<evidence type="ECO:0000256" key="10">
    <source>
        <dbReference type="ARBA" id="ARBA00029409"/>
    </source>
</evidence>
<evidence type="ECO:0000256" key="1">
    <source>
        <dbReference type="ARBA" id="ARBA00005051"/>
    </source>
</evidence>
<evidence type="ECO:0000313" key="14">
    <source>
        <dbReference type="EMBL" id="AIY43543.1"/>
    </source>
</evidence>
<dbReference type="EC" id="2.7.6.3" evidence="3"/>
<comment type="pathway">
    <text evidence="1">Cofactor biosynthesis; tetrahydrofolate biosynthesis; 2-amino-4-hydroxy-6-hydroxymethyl-7,8-dihydropteridine diphosphate from 7,8-dihydroneopterin triphosphate: step 4/4.</text>
</comment>
<evidence type="ECO:0000256" key="2">
    <source>
        <dbReference type="ARBA" id="ARBA00005810"/>
    </source>
</evidence>
<evidence type="ECO:0000256" key="7">
    <source>
        <dbReference type="ARBA" id="ARBA00022777"/>
    </source>
</evidence>
<dbReference type="CDD" id="cd00483">
    <property type="entry name" value="HPPK"/>
    <property type="match status" value="1"/>
</dbReference>
<dbReference type="GO" id="GO:0016301">
    <property type="term" value="F:kinase activity"/>
    <property type="evidence" value="ECO:0007669"/>
    <property type="project" value="UniProtKB-KW"/>
</dbReference>
<proteinExistence type="inferred from homology"/>
<dbReference type="GO" id="GO:0005524">
    <property type="term" value="F:ATP binding"/>
    <property type="evidence" value="ECO:0007669"/>
    <property type="project" value="UniProtKB-KW"/>
</dbReference>
<dbReference type="AlphaFoldDB" id="A0A0A1FFM3"/>
<sequence>MTSTASASPAGSLVTAYIGIGANLGDAASQVQRAILQLGKLPHTSLKSQSSLFCTAPLDAGGDDYVNAVACLETRLAAHDLLQGLQQIEQDFGRERPYPNAPRTLDLDMLLYGQASIQDAVLTVPHPRMTQRAFVLIPLLQIDPFIVIPNRGPAHQFAPRVADQLIRKL</sequence>
<evidence type="ECO:0000256" key="5">
    <source>
        <dbReference type="ARBA" id="ARBA00022679"/>
    </source>
</evidence>
<keyword evidence="8" id="KW-0067">ATP-binding</keyword>